<dbReference type="Gene3D" id="3.30.390.30">
    <property type="match status" value="1"/>
</dbReference>
<evidence type="ECO:0000256" key="1">
    <source>
        <dbReference type="ARBA" id="ARBA00001974"/>
    </source>
</evidence>
<dbReference type="SUPFAM" id="SSF51905">
    <property type="entry name" value="FAD/NAD(P)-binding domain"/>
    <property type="match status" value="2"/>
</dbReference>
<protein>
    <submittedName>
        <fullName evidence="8">FAD-dependent oxidoreductase</fullName>
    </submittedName>
</protein>
<proteinExistence type="inferred from homology"/>
<dbReference type="PANTHER" id="PTHR43429:SF3">
    <property type="entry name" value="NITRITE REDUCTASE [NAD(P)H]"/>
    <property type="match status" value="1"/>
</dbReference>
<dbReference type="Gene3D" id="3.40.1090.10">
    <property type="entry name" value="Cytosolic phospholipase A2 catalytic domain"/>
    <property type="match status" value="2"/>
</dbReference>
<dbReference type="PRINTS" id="PR00411">
    <property type="entry name" value="PNDRDTASEI"/>
</dbReference>
<comment type="caution">
    <text evidence="8">The sequence shown here is derived from an EMBL/GenBank/DDBJ whole genome shotgun (WGS) entry which is preliminary data.</text>
</comment>
<keyword evidence="4" id="KW-0274">FAD</keyword>
<dbReference type="SUPFAM" id="SSF52151">
    <property type="entry name" value="FabD/lysophospholipase-like"/>
    <property type="match status" value="1"/>
</dbReference>
<comment type="cofactor">
    <cofactor evidence="1">
        <name>FAD</name>
        <dbReference type="ChEBI" id="CHEBI:57692"/>
    </cofactor>
</comment>
<evidence type="ECO:0000256" key="2">
    <source>
        <dbReference type="ARBA" id="ARBA00006442"/>
    </source>
</evidence>
<sequence length="744" mass="83153">MSKSADFLIVGGGLASVFAANVLRREGETGKIIILSAEEVLPYFRMQIPKAFLLGKQRKEQLYIFDEHYYQKNDIELILNAKARSLDTKNKRVKTAHAGEFHYKKLLIATGCSPKKINVPGAKLAGVYYLRTIDEAEAIIPEMQAAKKVTIYGDSFITIELASTLSQKGIKVTVITPEFNTGNFKVCTEIAHFLINNGVDVILGEKITQIEGNSRAQSVKTNTGKSVACDFIIVDMGLKPNTDFLKESGIELDTDKSILVNQYMQTNIPGIYAAGDVVTFYDPIFEKFRKTRYGDTAIKQGKIAAANMAGARHHNRTASYLFFYAFGTAIIIIGDASEATELLIRGFPQEKNFVNLYLKNNTLQGAILIGRPTTEIKAVESLIENHTDLKHVKEQLIALSFPLEPLATQTLIALQGGGAFGAFECGVIKAMEESEIYPDIVAGISIGAFNAAIIAGNPRNATAALEAFWNDLALETPEIFDEQSRRFFSYLQAIVWGSPNFFHPRWLIPFMNLNELSAPFTSFYDTAPVKKLLYKYIDFKKLKKSPVRLLVMAVNVETSEFETFDSYTDDFTPEHIIASGSLPPAFPWTTIGGKHYWDGGIVTNTPLDSALEICGWSSKKVYVVDVYPKKRGLPKNIVEVLSRKNEILFAEKMRKDFRTQDLIGDYKKLIELILAYCDPDSIKEITELPIFIQIMGDPGVLSVTRIMLQTEKEGLYSWDSDFSRKTIEELKEKGYDTAKEILNK</sequence>
<feature type="short sequence motif" description="DGA/G" evidence="6">
    <location>
        <begin position="598"/>
        <end position="600"/>
    </location>
</feature>
<dbReference type="PANTHER" id="PTHR43429">
    <property type="entry name" value="PYRIDINE NUCLEOTIDE-DISULFIDE OXIDOREDUCTASE DOMAIN-CONTAINING"/>
    <property type="match status" value="1"/>
</dbReference>
<evidence type="ECO:0000256" key="3">
    <source>
        <dbReference type="ARBA" id="ARBA00022630"/>
    </source>
</evidence>
<dbReference type="InterPro" id="IPR036188">
    <property type="entry name" value="FAD/NAD-bd_sf"/>
</dbReference>
<keyword evidence="5 6" id="KW-0443">Lipid metabolism</keyword>
<dbReference type="InterPro" id="IPR016156">
    <property type="entry name" value="FAD/NAD-linked_Rdtase_dimer_sf"/>
</dbReference>
<dbReference type="CDD" id="cd07209">
    <property type="entry name" value="Pat_hypo_Ecoli_Z1214_like"/>
    <property type="match status" value="1"/>
</dbReference>
<dbReference type="Pfam" id="PF01734">
    <property type="entry name" value="Patatin"/>
    <property type="match status" value="1"/>
</dbReference>
<dbReference type="Gene3D" id="3.50.50.60">
    <property type="entry name" value="FAD/NAD(P)-binding domain"/>
    <property type="match status" value="2"/>
</dbReference>
<feature type="short sequence motif" description="GXGXXG" evidence="6">
    <location>
        <begin position="416"/>
        <end position="421"/>
    </location>
</feature>
<gene>
    <name evidence="8" type="ORF">ACD661_13505</name>
</gene>
<keyword evidence="3" id="KW-0285">Flavoprotein</keyword>
<keyword evidence="6" id="KW-0378">Hydrolase</keyword>
<keyword evidence="9" id="KW-1185">Reference proteome</keyword>
<evidence type="ECO:0000256" key="6">
    <source>
        <dbReference type="PROSITE-ProRule" id="PRU01161"/>
    </source>
</evidence>
<dbReference type="InterPro" id="IPR021095">
    <property type="entry name" value="DUF3734"/>
</dbReference>
<feature type="active site" description="Nucleophile" evidence="6">
    <location>
        <position position="445"/>
    </location>
</feature>
<dbReference type="InterPro" id="IPR002641">
    <property type="entry name" value="PNPLA_dom"/>
</dbReference>
<dbReference type="RefSeq" id="WP_400188392.1">
    <property type="nucleotide sequence ID" value="NZ_JBGORX010000007.1"/>
</dbReference>
<name>A0ABW8DA45_9GAMM</name>
<feature type="domain" description="PNPLA" evidence="7">
    <location>
        <begin position="412"/>
        <end position="611"/>
    </location>
</feature>
<comment type="similarity">
    <text evidence="2">Belongs to the FAD-dependent oxidoreductase family.</text>
</comment>
<dbReference type="InterPro" id="IPR023753">
    <property type="entry name" value="FAD/NAD-binding_dom"/>
</dbReference>
<dbReference type="PROSITE" id="PS51635">
    <property type="entry name" value="PNPLA"/>
    <property type="match status" value="1"/>
</dbReference>
<feature type="short sequence motif" description="GXSXG" evidence="6">
    <location>
        <begin position="443"/>
        <end position="447"/>
    </location>
</feature>
<dbReference type="SUPFAM" id="SSF55424">
    <property type="entry name" value="FAD/NAD-linked reductases, dimerisation (C-terminal) domain"/>
    <property type="match status" value="1"/>
</dbReference>
<evidence type="ECO:0000256" key="5">
    <source>
        <dbReference type="ARBA" id="ARBA00023098"/>
    </source>
</evidence>
<reference evidence="8 9" key="1">
    <citation type="submission" date="2024-08" db="EMBL/GenBank/DDBJ databases">
        <title>Draft Genome Sequence of Legionella lytica strain DSB2004, Isolated From a Fire Sprinkler System.</title>
        <authorList>
            <person name="Everhart A.D."/>
            <person name="Kidane D.T."/>
            <person name="Farone A.L."/>
            <person name="Farone M.B."/>
        </authorList>
    </citation>
    <scope>NUCLEOTIDE SEQUENCE [LARGE SCALE GENOMIC DNA]</scope>
    <source>
        <strain evidence="8 9">DSB2004</strain>
    </source>
</reference>
<feature type="active site" description="Proton acceptor" evidence="6">
    <location>
        <position position="598"/>
    </location>
</feature>
<dbReference type="Pfam" id="PF12536">
    <property type="entry name" value="DUF3734"/>
    <property type="match status" value="1"/>
</dbReference>
<dbReference type="EMBL" id="JBGORX010000007">
    <property type="protein sequence ID" value="MFJ1269577.1"/>
    <property type="molecule type" value="Genomic_DNA"/>
</dbReference>
<evidence type="ECO:0000313" key="9">
    <source>
        <dbReference type="Proteomes" id="UP001615550"/>
    </source>
</evidence>
<accession>A0ABW8DA45</accession>
<evidence type="ECO:0000256" key="4">
    <source>
        <dbReference type="ARBA" id="ARBA00022827"/>
    </source>
</evidence>
<keyword evidence="6" id="KW-0442">Lipid degradation</keyword>
<dbReference type="Pfam" id="PF07992">
    <property type="entry name" value="Pyr_redox_2"/>
    <property type="match status" value="1"/>
</dbReference>
<dbReference type="InterPro" id="IPR050260">
    <property type="entry name" value="FAD-bd_OxRdtase"/>
</dbReference>
<dbReference type="InterPro" id="IPR016035">
    <property type="entry name" value="Acyl_Trfase/lysoPLipase"/>
</dbReference>
<dbReference type="Proteomes" id="UP001615550">
    <property type="component" value="Unassembled WGS sequence"/>
</dbReference>
<evidence type="ECO:0000313" key="8">
    <source>
        <dbReference type="EMBL" id="MFJ1269577.1"/>
    </source>
</evidence>
<organism evidence="8 9">
    <name type="scientific">Legionella lytica</name>
    <dbReference type="NCBI Taxonomy" id="96232"/>
    <lineage>
        <taxon>Bacteria</taxon>
        <taxon>Pseudomonadati</taxon>
        <taxon>Pseudomonadota</taxon>
        <taxon>Gammaproteobacteria</taxon>
        <taxon>Legionellales</taxon>
        <taxon>Legionellaceae</taxon>
        <taxon>Legionella</taxon>
    </lineage>
</organism>
<evidence type="ECO:0000259" key="7">
    <source>
        <dbReference type="PROSITE" id="PS51635"/>
    </source>
</evidence>
<dbReference type="PRINTS" id="PR00368">
    <property type="entry name" value="FADPNR"/>
</dbReference>